<protein>
    <recommendedName>
        <fullName evidence="2">Fe2OG dioxygenase domain-containing protein</fullName>
    </recommendedName>
</protein>
<gene>
    <name evidence="1" type="ORF">METZ01_LOCUS349507</name>
</gene>
<evidence type="ECO:0000313" key="1">
    <source>
        <dbReference type="EMBL" id="SVC96653.1"/>
    </source>
</evidence>
<dbReference type="Pfam" id="PF13759">
    <property type="entry name" value="2OG-FeII_Oxy_5"/>
    <property type="match status" value="1"/>
</dbReference>
<organism evidence="1">
    <name type="scientific">marine metagenome</name>
    <dbReference type="NCBI Taxonomy" id="408172"/>
    <lineage>
        <taxon>unclassified sequences</taxon>
        <taxon>metagenomes</taxon>
        <taxon>ecological metagenomes</taxon>
    </lineage>
</organism>
<feature type="non-terminal residue" evidence="1">
    <location>
        <position position="1"/>
    </location>
</feature>
<evidence type="ECO:0008006" key="2">
    <source>
        <dbReference type="Google" id="ProtNLM"/>
    </source>
</evidence>
<dbReference type="EMBL" id="UINC01121470">
    <property type="protein sequence ID" value="SVC96653.1"/>
    <property type="molecule type" value="Genomic_DNA"/>
</dbReference>
<dbReference type="InterPro" id="IPR012668">
    <property type="entry name" value="CHP02466"/>
</dbReference>
<accession>A0A382RG36</accession>
<reference evidence="1" key="1">
    <citation type="submission" date="2018-05" db="EMBL/GenBank/DDBJ databases">
        <authorList>
            <person name="Lanie J.A."/>
            <person name="Ng W.-L."/>
            <person name="Kazmierczak K.M."/>
            <person name="Andrzejewski T.M."/>
            <person name="Davidsen T.M."/>
            <person name="Wayne K.J."/>
            <person name="Tettelin H."/>
            <person name="Glass J.I."/>
            <person name="Rusch D."/>
            <person name="Podicherti R."/>
            <person name="Tsui H.-C.T."/>
            <person name="Winkler M.E."/>
        </authorList>
    </citation>
    <scope>NUCLEOTIDE SEQUENCE</scope>
</reference>
<sequence>ITSDADKKYLSDTMKRGCLDYLNYIRDKNRAYNWYKMAGHSTVPKVENIHLTQSWIISQYAGEYNPWHKHSGDFSSVIYLKIPDGMEGEYQEDAEDHYPANGLIEFMYGEACDFRSDGLKFKPEVGKWLIFPSYLKHFVYPFHVEGERRSMSFNAHMQVIKR</sequence>
<name>A0A382RG36_9ZZZZ</name>
<proteinExistence type="predicted"/>
<dbReference type="Gene3D" id="2.60.120.620">
    <property type="entry name" value="q2cbj1_9rhob like domain"/>
    <property type="match status" value="1"/>
</dbReference>
<dbReference type="AlphaFoldDB" id="A0A382RG36"/>